<evidence type="ECO:0000313" key="2">
    <source>
        <dbReference type="EMBL" id="MFD2545441.1"/>
    </source>
</evidence>
<dbReference type="Pfam" id="PF13619">
    <property type="entry name" value="KTSC"/>
    <property type="match status" value="1"/>
</dbReference>
<keyword evidence="3" id="KW-1185">Reference proteome</keyword>
<dbReference type="RefSeq" id="WP_255929588.1">
    <property type="nucleotide sequence ID" value="NZ_JANFQP010000002.1"/>
</dbReference>
<gene>
    <name evidence="2" type="ORF">ACFSO8_08210</name>
</gene>
<comment type="caution">
    <text evidence="2">The sequence shown here is derived from an EMBL/GenBank/DDBJ whole genome shotgun (WGS) entry which is preliminary data.</text>
</comment>
<sequence length="95" mass="10870">MPPSFSSYNDAISSVESVDFKIEDEADTSKSSWIRSADFYSCDGESGYLIISTDDHEYIHENLPVSVWEDFKNADSFGKFYNANIKNNYQMISEK</sequence>
<name>A0ABW5K954_9FLAO</name>
<dbReference type="InterPro" id="IPR025309">
    <property type="entry name" value="KTSC_dom"/>
</dbReference>
<organism evidence="2 3">
    <name type="scientific">Kaistella montana</name>
    <dbReference type="NCBI Taxonomy" id="1849733"/>
    <lineage>
        <taxon>Bacteria</taxon>
        <taxon>Pseudomonadati</taxon>
        <taxon>Bacteroidota</taxon>
        <taxon>Flavobacteriia</taxon>
        <taxon>Flavobacteriales</taxon>
        <taxon>Weeksellaceae</taxon>
        <taxon>Chryseobacterium group</taxon>
        <taxon>Kaistella</taxon>
    </lineage>
</organism>
<proteinExistence type="predicted"/>
<feature type="domain" description="KTSC" evidence="1">
    <location>
        <begin position="54"/>
        <end position="89"/>
    </location>
</feature>
<reference evidence="3" key="1">
    <citation type="journal article" date="2019" name="Int. J. Syst. Evol. Microbiol.">
        <title>The Global Catalogue of Microorganisms (GCM) 10K type strain sequencing project: providing services to taxonomists for standard genome sequencing and annotation.</title>
        <authorList>
            <consortium name="The Broad Institute Genomics Platform"/>
            <consortium name="The Broad Institute Genome Sequencing Center for Infectious Disease"/>
            <person name="Wu L."/>
            <person name="Ma J."/>
        </authorList>
    </citation>
    <scope>NUCLEOTIDE SEQUENCE [LARGE SCALE GENOMIC DNA]</scope>
    <source>
        <strain evidence="3">KCTC 52204</strain>
    </source>
</reference>
<dbReference type="Proteomes" id="UP001597394">
    <property type="component" value="Unassembled WGS sequence"/>
</dbReference>
<evidence type="ECO:0000259" key="1">
    <source>
        <dbReference type="Pfam" id="PF13619"/>
    </source>
</evidence>
<evidence type="ECO:0000313" key="3">
    <source>
        <dbReference type="Proteomes" id="UP001597394"/>
    </source>
</evidence>
<protein>
    <submittedName>
        <fullName evidence="2">KTSC domain-containing protein</fullName>
    </submittedName>
</protein>
<dbReference type="EMBL" id="JBHULG010000002">
    <property type="protein sequence ID" value="MFD2545441.1"/>
    <property type="molecule type" value="Genomic_DNA"/>
</dbReference>
<accession>A0ABW5K954</accession>